<evidence type="ECO:0000313" key="20">
    <source>
        <dbReference type="Ensembl" id="ENSAMXP00000049702.1"/>
    </source>
</evidence>
<evidence type="ECO:0000256" key="4">
    <source>
        <dbReference type="ARBA" id="ARBA00022692"/>
    </source>
</evidence>
<keyword evidence="11 18" id="KW-0472">Membrane</keyword>
<dbReference type="Proteomes" id="UP000018467">
    <property type="component" value="Unassembled WGS sequence"/>
</dbReference>
<evidence type="ECO:0000256" key="9">
    <source>
        <dbReference type="ARBA" id="ARBA00023098"/>
    </source>
</evidence>
<keyword evidence="12" id="KW-0458">Lysosome</keyword>
<dbReference type="GeneTree" id="ENSGT00510000047225"/>
<dbReference type="GO" id="GO:0046464">
    <property type="term" value="P:acylglycerol catabolic process"/>
    <property type="evidence" value="ECO:0007669"/>
    <property type="project" value="TreeGrafter"/>
</dbReference>
<feature type="transmembrane region" description="Helical" evidence="18">
    <location>
        <begin position="6"/>
        <end position="30"/>
    </location>
</feature>
<dbReference type="Gene3D" id="3.40.50.1820">
    <property type="entry name" value="alpha/beta hydrolase"/>
    <property type="match status" value="1"/>
</dbReference>
<evidence type="ECO:0000256" key="1">
    <source>
        <dbReference type="ARBA" id="ARBA00001613"/>
    </source>
</evidence>
<accession>A0A3B1K4X3</accession>
<evidence type="ECO:0000313" key="21">
    <source>
        <dbReference type="Proteomes" id="UP000018467"/>
    </source>
</evidence>
<reference evidence="20" key="3">
    <citation type="submission" date="2025-08" db="UniProtKB">
        <authorList>
            <consortium name="Ensembl"/>
        </authorList>
    </citation>
    <scope>IDENTIFICATION</scope>
</reference>
<dbReference type="GO" id="GO:0032281">
    <property type="term" value="C:AMPA glutamate receptor complex"/>
    <property type="evidence" value="ECO:0007669"/>
    <property type="project" value="TreeGrafter"/>
</dbReference>
<dbReference type="GO" id="GO:0031902">
    <property type="term" value="C:late endosome membrane"/>
    <property type="evidence" value="ECO:0007669"/>
    <property type="project" value="UniProtKB-SubCell"/>
</dbReference>
<evidence type="ECO:0000256" key="17">
    <source>
        <dbReference type="ARBA" id="ARBA00049568"/>
    </source>
</evidence>
<dbReference type="Ensembl" id="ENSAMXT00000051055.1">
    <property type="protein sequence ID" value="ENSAMXP00000049702.1"/>
    <property type="gene ID" value="ENSAMXG00000043412.1"/>
</dbReference>
<protein>
    <recommendedName>
        <fullName evidence="3">acylglycerol lipase</fullName>
        <ecNumber evidence="3">3.1.1.23</ecNumber>
    </recommendedName>
</protein>
<dbReference type="PANTHER" id="PTHR43798">
    <property type="entry name" value="MONOACYLGLYCEROL LIPASE"/>
    <property type="match status" value="1"/>
</dbReference>
<evidence type="ECO:0000259" key="19">
    <source>
        <dbReference type="Pfam" id="PF12697"/>
    </source>
</evidence>
<dbReference type="CTD" id="558995"/>
<dbReference type="STRING" id="7994.ENSAMXP00000049702"/>
<comment type="catalytic activity">
    <reaction evidence="1">
        <text>Hydrolyzes glycerol monoesters of long-chain fatty acids.</text>
        <dbReference type="EC" id="3.1.1.23"/>
    </reaction>
</comment>
<evidence type="ECO:0000256" key="2">
    <source>
        <dbReference type="ARBA" id="ARBA00008645"/>
    </source>
</evidence>
<keyword evidence="4 18" id="KW-0812">Transmembrane</keyword>
<evidence type="ECO:0000256" key="8">
    <source>
        <dbReference type="ARBA" id="ARBA00022989"/>
    </source>
</evidence>
<evidence type="ECO:0000256" key="18">
    <source>
        <dbReference type="SAM" id="Phobius"/>
    </source>
</evidence>
<dbReference type="RefSeq" id="XP_022533125.1">
    <property type="nucleotide sequence ID" value="XM_022677404.2"/>
</dbReference>
<evidence type="ECO:0000256" key="13">
    <source>
        <dbReference type="ARBA" id="ARBA00037797"/>
    </source>
</evidence>
<dbReference type="OrthoDB" id="6431331at2759"/>
<evidence type="ECO:0000256" key="10">
    <source>
        <dbReference type="ARBA" id="ARBA00023128"/>
    </source>
</evidence>
<dbReference type="InterPro" id="IPR029058">
    <property type="entry name" value="AB_hydrolase_fold"/>
</dbReference>
<evidence type="ECO:0000256" key="11">
    <source>
        <dbReference type="ARBA" id="ARBA00023136"/>
    </source>
</evidence>
<comment type="similarity">
    <text evidence="2">Belongs to the AB hydrolase superfamily.</text>
</comment>
<evidence type="ECO:0000256" key="6">
    <source>
        <dbReference type="ARBA" id="ARBA00022801"/>
    </source>
</evidence>
<dbReference type="GO" id="GO:0031966">
    <property type="term" value="C:mitochondrial membrane"/>
    <property type="evidence" value="ECO:0007669"/>
    <property type="project" value="UniProtKB-SubCell"/>
</dbReference>
<dbReference type="AlphaFoldDB" id="A0A3B1K4X3"/>
<evidence type="ECO:0000256" key="16">
    <source>
        <dbReference type="ARBA" id="ARBA00047662"/>
    </source>
</evidence>
<evidence type="ECO:0000256" key="7">
    <source>
        <dbReference type="ARBA" id="ARBA00022968"/>
    </source>
</evidence>
<keyword evidence="5" id="KW-0967">Endosome</keyword>
<dbReference type="InterPro" id="IPR000073">
    <property type="entry name" value="AB_hydrolase_1"/>
</dbReference>
<name>A0A3B1K4X3_ASTMX</name>
<reference evidence="20" key="4">
    <citation type="submission" date="2025-09" db="UniProtKB">
        <authorList>
            <consortium name="Ensembl"/>
        </authorList>
    </citation>
    <scope>IDENTIFICATION</scope>
</reference>
<dbReference type="InterPro" id="IPR050266">
    <property type="entry name" value="AB_hydrolase_sf"/>
</dbReference>
<dbReference type="KEGG" id="amex:103028342"/>
<comment type="subcellular location">
    <subcellularLocation>
        <location evidence="13">Late endosome membrane</location>
        <topology evidence="13">Single-pass type II membrane protein</topology>
    </subcellularLocation>
    <subcellularLocation>
        <location evidence="14">Lysosome membrane</location>
        <topology evidence="14">Single-pass type II membrane protein</topology>
    </subcellularLocation>
    <subcellularLocation>
        <location evidence="15">Mitochondrion membrane</location>
        <topology evidence="15">Single-pass type II membrane protein</topology>
    </subcellularLocation>
</comment>
<reference evidence="21" key="1">
    <citation type="submission" date="2013-03" db="EMBL/GenBank/DDBJ databases">
        <authorList>
            <person name="Jeffery W."/>
            <person name="Warren W."/>
            <person name="Wilson R.K."/>
        </authorList>
    </citation>
    <scope>NUCLEOTIDE SEQUENCE</scope>
    <source>
        <strain evidence="21">female</strain>
    </source>
</reference>
<dbReference type="SUPFAM" id="SSF53474">
    <property type="entry name" value="alpha/beta-Hydrolases"/>
    <property type="match status" value="1"/>
</dbReference>
<dbReference type="FunFam" id="3.40.50.1820:FF:000082">
    <property type="entry name" value="monoacylglycerol lipase ABHD6"/>
    <property type="match status" value="1"/>
</dbReference>
<dbReference type="Bgee" id="ENSAMXG00000043412">
    <property type="expression patterns" value="Expressed in embryo and 4 other cell types or tissues"/>
</dbReference>
<dbReference type="GO" id="GO:0047372">
    <property type="term" value="F:monoacylglycerol lipase activity"/>
    <property type="evidence" value="ECO:0007669"/>
    <property type="project" value="UniProtKB-EC"/>
</dbReference>
<keyword evidence="6" id="KW-0378">Hydrolase</keyword>
<evidence type="ECO:0000256" key="14">
    <source>
        <dbReference type="ARBA" id="ARBA00037874"/>
    </source>
</evidence>
<sequence>MDLDVLNLFAIAMGTLAVPILLFMASFMLWPSSLIKVYYWYWRRTLGLQVCYAECGGYRFCYSYRGKPGFRPSILMLHDFSAHKDTWLSMVKYLPKHLHLLCVDMPGHEGTTRTNVEDYSIQGQVKRIRQFVETVHLNRKPFHLVGMSMGGNVAGVYAACYPSDLCSMTLICPAGLRYPCKTKFDDQMHELEISEYTLSIPLIPSTPEEMEDMLKLCSHVRFRVPQQILQGLVDVRIPHNDFYHEVFMEIMGENSKYALHEHLHLITTPLQVIWGKQDQVVDVSGAGVLAEAVPGCRVDLLENCGHSVVMERPKRTAKLVLDFIISHQSAASANSKKKF</sequence>
<dbReference type="GO" id="GO:0005765">
    <property type="term" value="C:lysosomal membrane"/>
    <property type="evidence" value="ECO:0007669"/>
    <property type="project" value="UniProtKB-SubCell"/>
</dbReference>
<dbReference type="GeneID" id="103028342"/>
<evidence type="ECO:0000256" key="3">
    <source>
        <dbReference type="ARBA" id="ARBA00013254"/>
    </source>
</evidence>
<comment type="catalytic activity">
    <reaction evidence="16">
        <text>1-dodecanoylglycerol + H2O = dodecanoate + glycerol + H(+)</text>
        <dbReference type="Rhea" id="RHEA:44316"/>
        <dbReference type="ChEBI" id="CHEBI:15377"/>
        <dbReference type="ChEBI" id="CHEBI:15378"/>
        <dbReference type="ChEBI" id="CHEBI:17754"/>
        <dbReference type="ChEBI" id="CHEBI:18262"/>
        <dbReference type="ChEBI" id="CHEBI:75539"/>
    </reaction>
</comment>
<keyword evidence="8 18" id="KW-1133">Transmembrane helix</keyword>
<keyword evidence="21" id="KW-1185">Reference proteome</keyword>
<reference evidence="21" key="2">
    <citation type="journal article" date="2014" name="Nat. Commun.">
        <title>The cavefish genome reveals candidate genes for eye loss.</title>
        <authorList>
            <person name="McGaugh S.E."/>
            <person name="Gross J.B."/>
            <person name="Aken B."/>
            <person name="Blin M."/>
            <person name="Borowsky R."/>
            <person name="Chalopin D."/>
            <person name="Hinaux H."/>
            <person name="Jeffery W.R."/>
            <person name="Keene A."/>
            <person name="Ma L."/>
            <person name="Minx P."/>
            <person name="Murphy D."/>
            <person name="O'Quin K.E."/>
            <person name="Retaux S."/>
            <person name="Rohner N."/>
            <person name="Searle S.M."/>
            <person name="Stahl B.A."/>
            <person name="Tabin C."/>
            <person name="Volff J.N."/>
            <person name="Yoshizawa M."/>
            <person name="Warren W.C."/>
        </authorList>
    </citation>
    <scope>NUCLEOTIDE SEQUENCE [LARGE SCALE GENOMIC DNA]</scope>
    <source>
        <strain evidence="21">female</strain>
    </source>
</reference>
<evidence type="ECO:0000256" key="12">
    <source>
        <dbReference type="ARBA" id="ARBA00023228"/>
    </source>
</evidence>
<keyword evidence="7" id="KW-0735">Signal-anchor</keyword>
<dbReference type="Pfam" id="PF12697">
    <property type="entry name" value="Abhydrolase_6"/>
    <property type="match status" value="1"/>
</dbReference>
<keyword evidence="10" id="KW-0496">Mitochondrion</keyword>
<dbReference type="PANTHER" id="PTHR43798:SF34">
    <property type="entry name" value="MONOACYLGLYCEROL LIPASE ABHD6"/>
    <property type="match status" value="1"/>
</dbReference>
<organism evidence="20 21">
    <name type="scientific">Astyanax mexicanus</name>
    <name type="common">Blind cave fish</name>
    <name type="synonym">Astyanax fasciatus mexicanus</name>
    <dbReference type="NCBI Taxonomy" id="7994"/>
    <lineage>
        <taxon>Eukaryota</taxon>
        <taxon>Metazoa</taxon>
        <taxon>Chordata</taxon>
        <taxon>Craniata</taxon>
        <taxon>Vertebrata</taxon>
        <taxon>Euteleostomi</taxon>
        <taxon>Actinopterygii</taxon>
        <taxon>Neopterygii</taxon>
        <taxon>Teleostei</taxon>
        <taxon>Ostariophysi</taxon>
        <taxon>Characiformes</taxon>
        <taxon>Characoidei</taxon>
        <taxon>Acestrorhamphidae</taxon>
        <taxon>Acestrorhamphinae</taxon>
        <taxon>Astyanax</taxon>
    </lineage>
</organism>
<proteinExistence type="inferred from homology"/>
<evidence type="ECO:0000256" key="15">
    <source>
        <dbReference type="ARBA" id="ARBA00046308"/>
    </source>
</evidence>
<comment type="function">
    <text evidence="17">Lipase that preferentially hydrolysis medium-chain saturated monoacylglycerols including 2-arachidonoylglycerol. Through 2-arachidonoylglycerol degradation may regulate endocannabinoid signaling pathways. Also has a lysophosphatidyl lipase activity with a preference for lysophosphatidylglycerol among other lysophospholipids. Also able to degrade bis(monoacylglycero)phosphate (BMP) and constitutes the major enzyme for BMP catabolism. BMP, also known as lysobisphosphatidic acid, is enriched in late endosomes and lysosomes and plays a key role in the formation of intraluminal vesicles and in lipid sorting.</text>
</comment>
<dbReference type="PRINTS" id="PR00111">
    <property type="entry name" value="ABHYDROLASE"/>
</dbReference>
<keyword evidence="9" id="KW-0443">Lipid metabolism</keyword>
<dbReference type="EC" id="3.1.1.23" evidence="3"/>
<feature type="domain" description="AB hydrolase-1" evidence="19">
    <location>
        <begin position="74"/>
        <end position="318"/>
    </location>
</feature>
<evidence type="ECO:0000256" key="5">
    <source>
        <dbReference type="ARBA" id="ARBA00022753"/>
    </source>
</evidence>
<dbReference type="InParanoid" id="A0A3B1K4X3"/>